<evidence type="ECO:0000259" key="2">
    <source>
        <dbReference type="Pfam" id="PF06094"/>
    </source>
</evidence>
<accession>A0A917PQL8</accession>
<dbReference type="CDD" id="cd06661">
    <property type="entry name" value="GGCT_like"/>
    <property type="match status" value="1"/>
</dbReference>
<dbReference type="SUPFAM" id="SSF110857">
    <property type="entry name" value="Gamma-glutamyl cyclotransferase-like"/>
    <property type="match status" value="1"/>
</dbReference>
<dbReference type="InterPro" id="IPR013024">
    <property type="entry name" value="GGCT-like"/>
</dbReference>
<dbReference type="AlphaFoldDB" id="A0A917PQL8"/>
<name>A0A917PQL8_9DEIO</name>
<dbReference type="Gene3D" id="3.10.490.10">
    <property type="entry name" value="Gamma-glutamyl cyclotransferase-like"/>
    <property type="match status" value="1"/>
</dbReference>
<dbReference type="Pfam" id="PF06094">
    <property type="entry name" value="GGACT"/>
    <property type="match status" value="1"/>
</dbReference>
<keyword evidence="4" id="KW-1185">Reference proteome</keyword>
<reference evidence="3" key="2">
    <citation type="submission" date="2020-09" db="EMBL/GenBank/DDBJ databases">
        <authorList>
            <person name="Sun Q."/>
            <person name="Ohkuma M."/>
        </authorList>
    </citation>
    <scope>NUCLEOTIDE SEQUENCE</scope>
    <source>
        <strain evidence="3">JCM 14371</strain>
    </source>
</reference>
<dbReference type="InterPro" id="IPR009288">
    <property type="entry name" value="AIG2-like_dom"/>
</dbReference>
<evidence type="ECO:0000313" key="3">
    <source>
        <dbReference type="EMBL" id="GGJ87622.1"/>
    </source>
</evidence>
<evidence type="ECO:0000256" key="1">
    <source>
        <dbReference type="SAM" id="MobiDB-lite"/>
    </source>
</evidence>
<dbReference type="InterPro" id="IPR036568">
    <property type="entry name" value="GGCT-like_sf"/>
</dbReference>
<feature type="domain" description="Gamma-glutamylcyclotransferase AIG2-like" evidence="2">
    <location>
        <begin position="13"/>
        <end position="139"/>
    </location>
</feature>
<proteinExistence type="predicted"/>
<protein>
    <submittedName>
        <fullName evidence="3">Gamma-glutamylcyclotransferase</fullName>
    </submittedName>
</protein>
<comment type="caution">
    <text evidence="3">The sequence shown here is derived from an EMBL/GenBank/DDBJ whole genome shotgun (WGS) entry which is preliminary data.</text>
</comment>
<feature type="region of interest" description="Disordered" evidence="1">
    <location>
        <begin position="134"/>
        <end position="157"/>
    </location>
</feature>
<sequence length="157" mass="16704">MPADPTPDLPSSVFVYGTLMPDERYSGVASAAGAPERAERATLPGFVLHHLSPEGYPAVTPGAGTVHGWVLHYAPGTWAAALAHLDDLEGLHLRPPLYRRVPATPVTDAGTGRAWVYVYAREARLSAPGAVPVPSGRWTDVPDRHAPTPWPGDETEA</sequence>
<gene>
    <name evidence="3" type="ORF">GCM10008939_34680</name>
</gene>
<dbReference type="RefSeq" id="WP_188964566.1">
    <property type="nucleotide sequence ID" value="NZ_BMOE01000018.1"/>
</dbReference>
<organism evidence="3 4">
    <name type="scientific">Deinococcus aquiradiocola</name>
    <dbReference type="NCBI Taxonomy" id="393059"/>
    <lineage>
        <taxon>Bacteria</taxon>
        <taxon>Thermotogati</taxon>
        <taxon>Deinococcota</taxon>
        <taxon>Deinococci</taxon>
        <taxon>Deinococcales</taxon>
        <taxon>Deinococcaceae</taxon>
        <taxon>Deinococcus</taxon>
    </lineage>
</organism>
<evidence type="ECO:0000313" key="4">
    <source>
        <dbReference type="Proteomes" id="UP000635726"/>
    </source>
</evidence>
<dbReference type="Proteomes" id="UP000635726">
    <property type="component" value="Unassembled WGS sequence"/>
</dbReference>
<dbReference type="EMBL" id="BMOE01000018">
    <property type="protein sequence ID" value="GGJ87622.1"/>
    <property type="molecule type" value="Genomic_DNA"/>
</dbReference>
<reference evidence="3" key="1">
    <citation type="journal article" date="2014" name="Int. J. Syst. Evol. Microbiol.">
        <title>Complete genome sequence of Corynebacterium casei LMG S-19264T (=DSM 44701T), isolated from a smear-ripened cheese.</title>
        <authorList>
            <consortium name="US DOE Joint Genome Institute (JGI-PGF)"/>
            <person name="Walter F."/>
            <person name="Albersmeier A."/>
            <person name="Kalinowski J."/>
            <person name="Ruckert C."/>
        </authorList>
    </citation>
    <scope>NUCLEOTIDE SEQUENCE</scope>
    <source>
        <strain evidence="3">JCM 14371</strain>
    </source>
</reference>